<dbReference type="Pfam" id="PF00107">
    <property type="entry name" value="ADH_zinc_N"/>
    <property type="match status" value="1"/>
</dbReference>
<dbReference type="PANTHER" id="PTHR45348:SF2">
    <property type="entry name" value="ZINC-TYPE ALCOHOL DEHYDROGENASE-LIKE PROTEIN C2E1P3.01"/>
    <property type="match status" value="1"/>
</dbReference>
<sequence>MSTRRAVVHKSAGVAEIKEVPLPKLRDDYIIVKTKAVALNPTDWKGLQNHFSPGAIVGCDYAGVVEEIGKNVTKPFNVGDRVAGFIRGNDGGNYDNGGFADRVTAKGDISMRIGDNVSFEEAATLGVGVTTVAQGLYQNLGLPLPPTKVQEPTSILIYGGSTATGTLAIQFAKLSGLRVISTSSPHNFDLLKKLGTDEVFDYKEPYVGAKIRKATHDSLKMVFDTISEGSSPAISAAAISSKGGQYAALLPVKDFPRDDVKNSSTLAYTALGEQYSENYPANRTDYEFGVKFWGLSENLINSGKIKAHPPQVREGGLDAIPQGLQDLKDGKVSGVKLVYRIE</sequence>
<dbReference type="Gene3D" id="3.40.50.720">
    <property type="entry name" value="NAD(P)-binding Rossmann-like Domain"/>
    <property type="match status" value="1"/>
</dbReference>
<dbReference type="SUPFAM" id="SSF50129">
    <property type="entry name" value="GroES-like"/>
    <property type="match status" value="1"/>
</dbReference>
<dbReference type="InterPro" id="IPR011032">
    <property type="entry name" value="GroES-like_sf"/>
</dbReference>
<dbReference type="Gene3D" id="3.90.180.10">
    <property type="entry name" value="Medium-chain alcohol dehydrogenases, catalytic domain"/>
    <property type="match status" value="1"/>
</dbReference>
<dbReference type="SUPFAM" id="SSF51735">
    <property type="entry name" value="NAD(P)-binding Rossmann-fold domains"/>
    <property type="match status" value="1"/>
</dbReference>
<comment type="subunit">
    <text evidence="2">Monomer.</text>
</comment>
<dbReference type="AlphaFoldDB" id="A0A6G1ID93"/>
<dbReference type="PANTHER" id="PTHR45348">
    <property type="entry name" value="HYPOTHETICAL OXIDOREDUCTASE (EUROFUNG)"/>
    <property type="match status" value="1"/>
</dbReference>
<dbReference type="Proteomes" id="UP000799291">
    <property type="component" value="Unassembled WGS sequence"/>
</dbReference>
<comment type="similarity">
    <text evidence="1">Belongs to the zinc-containing alcohol dehydrogenase family.</text>
</comment>
<keyword evidence="3" id="KW-0560">Oxidoreductase</keyword>
<reference evidence="5" key="1">
    <citation type="journal article" date="2020" name="Stud. Mycol.">
        <title>101 Dothideomycetes genomes: a test case for predicting lifestyles and emergence of pathogens.</title>
        <authorList>
            <person name="Haridas S."/>
            <person name="Albert R."/>
            <person name="Binder M."/>
            <person name="Bloem J."/>
            <person name="Labutti K."/>
            <person name="Salamov A."/>
            <person name="Andreopoulos B."/>
            <person name="Baker S."/>
            <person name="Barry K."/>
            <person name="Bills G."/>
            <person name="Bluhm B."/>
            <person name="Cannon C."/>
            <person name="Castanera R."/>
            <person name="Culley D."/>
            <person name="Daum C."/>
            <person name="Ezra D."/>
            <person name="Gonzalez J."/>
            <person name="Henrissat B."/>
            <person name="Kuo A."/>
            <person name="Liang C."/>
            <person name="Lipzen A."/>
            <person name="Lutzoni F."/>
            <person name="Magnuson J."/>
            <person name="Mondo S."/>
            <person name="Nolan M."/>
            <person name="Ohm R."/>
            <person name="Pangilinan J."/>
            <person name="Park H.-J."/>
            <person name="Ramirez L."/>
            <person name="Alfaro M."/>
            <person name="Sun H."/>
            <person name="Tritt A."/>
            <person name="Yoshinaga Y."/>
            <person name="Zwiers L.-H."/>
            <person name="Turgeon B."/>
            <person name="Goodwin S."/>
            <person name="Spatafora J."/>
            <person name="Crous P."/>
            <person name="Grigoriev I."/>
        </authorList>
    </citation>
    <scope>NUCLEOTIDE SEQUENCE</scope>
    <source>
        <strain evidence="5">CBS 122367</strain>
    </source>
</reference>
<dbReference type="Pfam" id="PF08240">
    <property type="entry name" value="ADH_N"/>
    <property type="match status" value="1"/>
</dbReference>
<gene>
    <name evidence="5" type="ORF">K458DRAFT_322505</name>
</gene>
<dbReference type="InterPro" id="IPR013149">
    <property type="entry name" value="ADH-like_C"/>
</dbReference>
<dbReference type="GO" id="GO:0016651">
    <property type="term" value="F:oxidoreductase activity, acting on NAD(P)H"/>
    <property type="evidence" value="ECO:0007669"/>
    <property type="project" value="InterPro"/>
</dbReference>
<dbReference type="InterPro" id="IPR013154">
    <property type="entry name" value="ADH-like_N"/>
</dbReference>
<organism evidence="5 6">
    <name type="scientific">Lentithecium fluviatile CBS 122367</name>
    <dbReference type="NCBI Taxonomy" id="1168545"/>
    <lineage>
        <taxon>Eukaryota</taxon>
        <taxon>Fungi</taxon>
        <taxon>Dikarya</taxon>
        <taxon>Ascomycota</taxon>
        <taxon>Pezizomycotina</taxon>
        <taxon>Dothideomycetes</taxon>
        <taxon>Pleosporomycetidae</taxon>
        <taxon>Pleosporales</taxon>
        <taxon>Massarineae</taxon>
        <taxon>Lentitheciaceae</taxon>
        <taxon>Lentithecium</taxon>
    </lineage>
</organism>
<evidence type="ECO:0000313" key="5">
    <source>
        <dbReference type="EMBL" id="KAF2676176.1"/>
    </source>
</evidence>
<accession>A0A6G1ID93</accession>
<dbReference type="EMBL" id="MU005638">
    <property type="protein sequence ID" value="KAF2676176.1"/>
    <property type="molecule type" value="Genomic_DNA"/>
</dbReference>
<evidence type="ECO:0000256" key="2">
    <source>
        <dbReference type="ARBA" id="ARBA00011245"/>
    </source>
</evidence>
<name>A0A6G1ID93_9PLEO</name>
<dbReference type="OrthoDB" id="48317at2759"/>
<dbReference type="InterPro" id="IPR020843">
    <property type="entry name" value="ER"/>
</dbReference>
<evidence type="ECO:0000313" key="6">
    <source>
        <dbReference type="Proteomes" id="UP000799291"/>
    </source>
</evidence>
<evidence type="ECO:0000259" key="4">
    <source>
        <dbReference type="SMART" id="SM00829"/>
    </source>
</evidence>
<keyword evidence="6" id="KW-1185">Reference proteome</keyword>
<dbReference type="InterPro" id="IPR036291">
    <property type="entry name" value="NAD(P)-bd_dom_sf"/>
</dbReference>
<dbReference type="CDD" id="cd08249">
    <property type="entry name" value="enoyl_reductase_like"/>
    <property type="match status" value="1"/>
</dbReference>
<proteinExistence type="inferred from homology"/>
<evidence type="ECO:0000256" key="3">
    <source>
        <dbReference type="ARBA" id="ARBA00023002"/>
    </source>
</evidence>
<protein>
    <submittedName>
        <fullName evidence="5">GroES-like protein</fullName>
    </submittedName>
</protein>
<dbReference type="SMART" id="SM00829">
    <property type="entry name" value="PKS_ER"/>
    <property type="match status" value="1"/>
</dbReference>
<dbReference type="InterPro" id="IPR047122">
    <property type="entry name" value="Trans-enoyl_RdTase-like"/>
</dbReference>
<evidence type="ECO:0000256" key="1">
    <source>
        <dbReference type="ARBA" id="ARBA00008072"/>
    </source>
</evidence>
<feature type="domain" description="Enoyl reductase (ER)" evidence="4">
    <location>
        <begin position="13"/>
        <end position="338"/>
    </location>
</feature>